<name>A0AAD5JHR6_ACENE</name>
<sequence>MFSSVLLGLRYIRQKERKREKGREKEIVVKPLVVATPLAVATFVAESTALLAESTTLGCRHRFNLPSAATATLFLFPKQVSPQLSSVSLPLDILHNVSNLLSPSTIPCGAPLAHSPNALGIISSSPHLPTDSPGVMLPIVVVLPTMHGSNHPMMTQSKTGTTATKHYTLTPRTRKDALYKHRVNLFLTSSHTPPHTIHDTLLLQSLILLFFSYLSRKLAV</sequence>
<evidence type="ECO:0000313" key="1">
    <source>
        <dbReference type="EMBL" id="KAI9200901.1"/>
    </source>
</evidence>
<reference evidence="1" key="1">
    <citation type="journal article" date="2022" name="Plant J.">
        <title>Strategies of tolerance reflected in two North American maple genomes.</title>
        <authorList>
            <person name="McEvoy S.L."/>
            <person name="Sezen U.U."/>
            <person name="Trouern-Trend A."/>
            <person name="McMahon S.M."/>
            <person name="Schaberg P.G."/>
            <person name="Yang J."/>
            <person name="Wegrzyn J.L."/>
            <person name="Swenson N.G."/>
        </authorList>
    </citation>
    <scope>NUCLEOTIDE SEQUENCE</scope>
    <source>
        <strain evidence="1">91603</strain>
    </source>
</reference>
<comment type="caution">
    <text evidence="1">The sequence shown here is derived from an EMBL/GenBank/DDBJ whole genome shotgun (WGS) entry which is preliminary data.</text>
</comment>
<reference evidence="1" key="2">
    <citation type="submission" date="2023-02" db="EMBL/GenBank/DDBJ databases">
        <authorList>
            <person name="Swenson N.G."/>
            <person name="Wegrzyn J.L."/>
            <person name="Mcevoy S.L."/>
        </authorList>
    </citation>
    <scope>NUCLEOTIDE SEQUENCE</scope>
    <source>
        <strain evidence="1">91603</strain>
        <tissue evidence="1">Leaf</tissue>
    </source>
</reference>
<gene>
    <name evidence="1" type="ORF">LWI28_014850</name>
</gene>
<dbReference type="EMBL" id="JAJSOW010000001">
    <property type="protein sequence ID" value="KAI9200901.1"/>
    <property type="molecule type" value="Genomic_DNA"/>
</dbReference>
<keyword evidence="2" id="KW-1185">Reference proteome</keyword>
<organism evidence="1 2">
    <name type="scientific">Acer negundo</name>
    <name type="common">Box elder</name>
    <dbReference type="NCBI Taxonomy" id="4023"/>
    <lineage>
        <taxon>Eukaryota</taxon>
        <taxon>Viridiplantae</taxon>
        <taxon>Streptophyta</taxon>
        <taxon>Embryophyta</taxon>
        <taxon>Tracheophyta</taxon>
        <taxon>Spermatophyta</taxon>
        <taxon>Magnoliopsida</taxon>
        <taxon>eudicotyledons</taxon>
        <taxon>Gunneridae</taxon>
        <taxon>Pentapetalae</taxon>
        <taxon>rosids</taxon>
        <taxon>malvids</taxon>
        <taxon>Sapindales</taxon>
        <taxon>Sapindaceae</taxon>
        <taxon>Hippocastanoideae</taxon>
        <taxon>Acereae</taxon>
        <taxon>Acer</taxon>
    </lineage>
</organism>
<proteinExistence type="predicted"/>
<evidence type="ECO:0000313" key="2">
    <source>
        <dbReference type="Proteomes" id="UP001064489"/>
    </source>
</evidence>
<dbReference type="Proteomes" id="UP001064489">
    <property type="component" value="Chromosome 9"/>
</dbReference>
<dbReference type="AlphaFoldDB" id="A0AAD5JHR6"/>
<protein>
    <submittedName>
        <fullName evidence="1">Uncharacterized protein</fullName>
    </submittedName>
</protein>
<accession>A0AAD5JHR6</accession>